<name>F5RMQ6_9FIRM</name>
<evidence type="ECO:0000313" key="1">
    <source>
        <dbReference type="EMBL" id="EGK59554.1"/>
    </source>
</evidence>
<keyword evidence="2" id="KW-1185">Reference proteome</keyword>
<reference evidence="1 2" key="1">
    <citation type="submission" date="2011-04" db="EMBL/GenBank/DDBJ databases">
        <authorList>
            <person name="Muzny D."/>
            <person name="Qin X."/>
            <person name="Deng J."/>
            <person name="Jiang H."/>
            <person name="Liu Y."/>
            <person name="Qu J."/>
            <person name="Song X.-Z."/>
            <person name="Zhang L."/>
            <person name="Thornton R."/>
            <person name="Coyle M."/>
            <person name="Francisco L."/>
            <person name="Jackson L."/>
            <person name="Javaid M."/>
            <person name="Korchina V."/>
            <person name="Kovar C."/>
            <person name="Mata R."/>
            <person name="Mathew T."/>
            <person name="Ngo R."/>
            <person name="Nguyen L."/>
            <person name="Nguyen N."/>
            <person name="Okwuonu G."/>
            <person name="Ongeri F."/>
            <person name="Pham C."/>
            <person name="Simmons D."/>
            <person name="Wilczek-Boney K."/>
            <person name="Hale W."/>
            <person name="Jakkamsetti A."/>
            <person name="Pham P."/>
            <person name="Ruth R."/>
            <person name="San Lucas F."/>
            <person name="Warren J."/>
            <person name="Zhang J."/>
            <person name="Zhao Z."/>
            <person name="Zhou C."/>
            <person name="Zhu D."/>
            <person name="Lee S."/>
            <person name="Bess C."/>
            <person name="Blankenburg K."/>
            <person name="Forbes L."/>
            <person name="Fu Q."/>
            <person name="Gubbala S."/>
            <person name="Hirani K."/>
            <person name="Jayaseelan J.C."/>
            <person name="Lara F."/>
            <person name="Munidasa M."/>
            <person name="Palculict T."/>
            <person name="Patil S."/>
            <person name="Pu L.-L."/>
            <person name="Saada N."/>
            <person name="Tang L."/>
            <person name="Weissenberger G."/>
            <person name="Zhu Y."/>
            <person name="Hemphill L."/>
            <person name="Shang Y."/>
            <person name="Youmans B."/>
            <person name="Ayvaz T."/>
            <person name="Ross M."/>
            <person name="Santibanez J."/>
            <person name="Aqrawi P."/>
            <person name="Gross S."/>
            <person name="Joshi V."/>
            <person name="Fowler G."/>
            <person name="Nazareth L."/>
            <person name="Reid J."/>
            <person name="Worley K."/>
            <person name="Petrosino J."/>
            <person name="Highlander S."/>
            <person name="Gibbs R."/>
        </authorList>
    </citation>
    <scope>NUCLEOTIDE SEQUENCE [LARGE SCALE GENOMIC DNA]</scope>
    <source>
        <strain evidence="1 2">DSM 2778</strain>
    </source>
</reference>
<organism evidence="1 2">
    <name type="scientific">Centipeda periodontii DSM 2778</name>
    <dbReference type="NCBI Taxonomy" id="888060"/>
    <lineage>
        <taxon>Bacteria</taxon>
        <taxon>Bacillati</taxon>
        <taxon>Bacillota</taxon>
        <taxon>Negativicutes</taxon>
        <taxon>Selenomonadales</taxon>
        <taxon>Selenomonadaceae</taxon>
        <taxon>Centipeda</taxon>
    </lineage>
</organism>
<evidence type="ECO:0000313" key="2">
    <source>
        <dbReference type="Proteomes" id="UP000004067"/>
    </source>
</evidence>
<dbReference type="eggNOG" id="ENOG502ZT2A">
    <property type="taxonomic scope" value="Bacteria"/>
</dbReference>
<comment type="caution">
    <text evidence="1">The sequence shown here is derived from an EMBL/GenBank/DDBJ whole genome shotgun (WGS) entry which is preliminary data.</text>
</comment>
<dbReference type="STRING" id="888060.HMPREF9081_1542"/>
<dbReference type="AlphaFoldDB" id="F5RMQ6"/>
<accession>F5RMQ6</accession>
<gene>
    <name evidence="1" type="ORF">HMPREF9081_1542</name>
</gene>
<sequence length="111" mass="12542">MTVPPFEIIIRYITYCCNKSLGENIMTNETTSKITIRSLSVKEMRELRKAGLDPALAKEDDSAAVTTGMADWILDNIYAGQIPDDMPYNEALRIATDTYAETYGREREVKN</sequence>
<dbReference type="HOGENOM" id="CLU_2153833_0_0_9"/>
<protein>
    <submittedName>
        <fullName evidence="1">Uncharacterized protein</fullName>
    </submittedName>
</protein>
<proteinExistence type="predicted"/>
<dbReference type="Proteomes" id="UP000004067">
    <property type="component" value="Unassembled WGS sequence"/>
</dbReference>
<dbReference type="EMBL" id="AFHQ01000034">
    <property type="protein sequence ID" value="EGK59554.1"/>
    <property type="molecule type" value="Genomic_DNA"/>
</dbReference>